<keyword evidence="4" id="KW-1185">Reference proteome</keyword>
<evidence type="ECO:0000313" key="4">
    <source>
        <dbReference type="Proteomes" id="UP000499080"/>
    </source>
</evidence>
<reference evidence="3 4" key="1">
    <citation type="journal article" date="2019" name="Sci. Rep.">
        <title>Orb-weaving spider Araneus ventricosus genome elucidates the spidroin gene catalogue.</title>
        <authorList>
            <person name="Kono N."/>
            <person name="Nakamura H."/>
            <person name="Ohtoshi R."/>
            <person name="Moran D.A.P."/>
            <person name="Shinohara A."/>
            <person name="Yoshida Y."/>
            <person name="Fujiwara M."/>
            <person name="Mori M."/>
            <person name="Tomita M."/>
            <person name="Arakawa K."/>
        </authorList>
    </citation>
    <scope>NUCLEOTIDE SEQUENCE [LARGE SCALE GENOMIC DNA]</scope>
</reference>
<dbReference type="EMBL" id="BGPR01000681">
    <property type="protein sequence ID" value="GBM31343.1"/>
    <property type="molecule type" value="Genomic_DNA"/>
</dbReference>
<dbReference type="Pfam" id="PF14214">
    <property type="entry name" value="Helitron_like_N"/>
    <property type="match status" value="1"/>
</dbReference>
<dbReference type="InterPro" id="IPR025476">
    <property type="entry name" value="Helitron_helicase-like"/>
</dbReference>
<dbReference type="PANTHER" id="PTHR10492">
    <property type="match status" value="1"/>
</dbReference>
<dbReference type="AlphaFoldDB" id="A0A4Y2EPY0"/>
<sequence length="137" mass="15374">MAMVRKFGRPDLFVTFTCNPSCLEILNAMQGRERPESRPDIVPSPHATKLNHLSIELNNAVWNLIPGREEVSDSINYILNEDQLSYPEEILNSLTPTGMPPYKLRLKKAAVIMLLQNLMSSKGPVHRSKANSDKTTA</sequence>
<dbReference type="Pfam" id="PF21530">
    <property type="entry name" value="Pif1_2B_dom"/>
    <property type="match status" value="1"/>
</dbReference>
<name>A0A4Y2EPY0_ARAVE</name>
<organism evidence="3 4">
    <name type="scientific">Araneus ventricosus</name>
    <name type="common">Orbweaver spider</name>
    <name type="synonym">Epeira ventricosa</name>
    <dbReference type="NCBI Taxonomy" id="182803"/>
    <lineage>
        <taxon>Eukaryota</taxon>
        <taxon>Metazoa</taxon>
        <taxon>Ecdysozoa</taxon>
        <taxon>Arthropoda</taxon>
        <taxon>Chelicerata</taxon>
        <taxon>Arachnida</taxon>
        <taxon>Araneae</taxon>
        <taxon>Araneomorphae</taxon>
        <taxon>Entelegynae</taxon>
        <taxon>Araneoidea</taxon>
        <taxon>Araneidae</taxon>
        <taxon>Araneus</taxon>
    </lineage>
</organism>
<gene>
    <name evidence="3" type="ORF">AVEN_192752_1</name>
</gene>
<evidence type="ECO:0000313" key="3">
    <source>
        <dbReference type="EMBL" id="GBM31343.1"/>
    </source>
</evidence>
<dbReference type="OrthoDB" id="10058710at2759"/>
<evidence type="ECO:0000259" key="2">
    <source>
        <dbReference type="Pfam" id="PF21530"/>
    </source>
</evidence>
<proteinExistence type="predicted"/>
<feature type="domain" description="DNA helicase Pif1-like 2B" evidence="2">
    <location>
        <begin position="89"/>
        <end position="123"/>
    </location>
</feature>
<comment type="caution">
    <text evidence="3">The sequence shown here is derived from an EMBL/GenBank/DDBJ whole genome shotgun (WGS) entry which is preliminary data.</text>
</comment>
<dbReference type="Proteomes" id="UP000499080">
    <property type="component" value="Unassembled WGS sequence"/>
</dbReference>
<accession>A0A4Y2EPY0</accession>
<evidence type="ECO:0000259" key="1">
    <source>
        <dbReference type="Pfam" id="PF14214"/>
    </source>
</evidence>
<dbReference type="PANTHER" id="PTHR10492:SF57">
    <property type="entry name" value="ATP-DEPENDENT DNA HELICASE"/>
    <property type="match status" value="1"/>
</dbReference>
<dbReference type="InterPro" id="IPR049163">
    <property type="entry name" value="Pif1-like_2B_dom"/>
</dbReference>
<protein>
    <submittedName>
        <fullName evidence="3">Uncharacterized protein</fullName>
    </submittedName>
</protein>
<feature type="domain" description="Helitron helicase-like" evidence="1">
    <location>
        <begin position="1"/>
        <end position="53"/>
    </location>
</feature>